<accession>A0AAN7MER3</accession>
<name>A0AAN7MER3_TRANT</name>
<gene>
    <name evidence="1" type="ORF">SAY86_029598</name>
</gene>
<evidence type="ECO:0000313" key="2">
    <source>
        <dbReference type="Proteomes" id="UP001346149"/>
    </source>
</evidence>
<protein>
    <submittedName>
        <fullName evidence="1">Uncharacterized protein</fullName>
    </submittedName>
</protein>
<proteinExistence type="predicted"/>
<dbReference type="AlphaFoldDB" id="A0AAN7MER3"/>
<evidence type="ECO:0000313" key="1">
    <source>
        <dbReference type="EMBL" id="KAK4797272.1"/>
    </source>
</evidence>
<keyword evidence="2" id="KW-1185">Reference proteome</keyword>
<sequence>MALQSPAQIPWHDRRGSHVWYAWRTCIRLMEKKVDQREKLILLLNHMVTSRGGHMANGAPVSEVSSGTHMSQTYEMVAWDPYEEIAAHAHMIPSDGWTATTASVLEFTGCSCQQ</sequence>
<organism evidence="1 2">
    <name type="scientific">Trapa natans</name>
    <name type="common">Water chestnut</name>
    <dbReference type="NCBI Taxonomy" id="22666"/>
    <lineage>
        <taxon>Eukaryota</taxon>
        <taxon>Viridiplantae</taxon>
        <taxon>Streptophyta</taxon>
        <taxon>Embryophyta</taxon>
        <taxon>Tracheophyta</taxon>
        <taxon>Spermatophyta</taxon>
        <taxon>Magnoliopsida</taxon>
        <taxon>eudicotyledons</taxon>
        <taxon>Gunneridae</taxon>
        <taxon>Pentapetalae</taxon>
        <taxon>rosids</taxon>
        <taxon>malvids</taxon>
        <taxon>Myrtales</taxon>
        <taxon>Lythraceae</taxon>
        <taxon>Trapa</taxon>
    </lineage>
</organism>
<reference evidence="1 2" key="1">
    <citation type="journal article" date="2023" name="Hortic Res">
        <title>Pangenome of water caltrop reveals structural variations and asymmetric subgenome divergence after allopolyploidization.</title>
        <authorList>
            <person name="Zhang X."/>
            <person name="Chen Y."/>
            <person name="Wang L."/>
            <person name="Yuan Y."/>
            <person name="Fang M."/>
            <person name="Shi L."/>
            <person name="Lu R."/>
            <person name="Comes H.P."/>
            <person name="Ma Y."/>
            <person name="Chen Y."/>
            <person name="Huang G."/>
            <person name="Zhou Y."/>
            <person name="Zheng Z."/>
            <person name="Qiu Y."/>
        </authorList>
    </citation>
    <scope>NUCLEOTIDE SEQUENCE [LARGE SCALE GENOMIC DNA]</scope>
    <source>
        <strain evidence="1">F231</strain>
    </source>
</reference>
<comment type="caution">
    <text evidence="1">The sequence shown here is derived from an EMBL/GenBank/DDBJ whole genome shotgun (WGS) entry which is preliminary data.</text>
</comment>
<dbReference type="Proteomes" id="UP001346149">
    <property type="component" value="Unassembled WGS sequence"/>
</dbReference>
<dbReference type="EMBL" id="JAXQNO010000006">
    <property type="protein sequence ID" value="KAK4797272.1"/>
    <property type="molecule type" value="Genomic_DNA"/>
</dbReference>